<evidence type="ECO:0000313" key="1">
    <source>
        <dbReference type="EMBL" id="MDH6199210.1"/>
    </source>
</evidence>
<reference evidence="1 2" key="1">
    <citation type="submission" date="2023-04" db="EMBL/GenBank/DDBJ databases">
        <title>Forest soil microbial communities from Buena Vista Peninsula, Colon Province, Panama.</title>
        <authorList>
            <person name="Bouskill N."/>
        </authorList>
    </citation>
    <scope>NUCLEOTIDE SEQUENCE [LARGE SCALE GENOMIC DNA]</scope>
    <source>
        <strain evidence="1 2">AC80</strain>
    </source>
</reference>
<comment type="caution">
    <text evidence="1">The sequence shown here is derived from an EMBL/GenBank/DDBJ whole genome shotgun (WGS) entry which is preliminary data.</text>
</comment>
<gene>
    <name evidence="1" type="ORF">M2272_005878</name>
</gene>
<evidence type="ECO:0000313" key="2">
    <source>
        <dbReference type="Proteomes" id="UP001160130"/>
    </source>
</evidence>
<keyword evidence="2" id="KW-1185">Reference proteome</keyword>
<name>A0ABT6LA06_9MYCO</name>
<sequence length="64" mass="7336">MAVVEEIPGEQVLCRECRTYVGCYRTDGLHEGKLSHLPAWRFSEHLRNDDTEVCPGSHRVHTLT</sequence>
<dbReference type="Proteomes" id="UP001160130">
    <property type="component" value="Unassembled WGS sequence"/>
</dbReference>
<protein>
    <submittedName>
        <fullName evidence="1">Uncharacterized protein</fullName>
    </submittedName>
</protein>
<accession>A0ABT6LA06</accession>
<dbReference type="EMBL" id="JARXVE010000016">
    <property type="protein sequence ID" value="MDH6199210.1"/>
    <property type="molecule type" value="Genomic_DNA"/>
</dbReference>
<organism evidence="1 2">
    <name type="scientific">Mycolicibacterium frederiksbergense</name>
    <dbReference type="NCBI Taxonomy" id="117567"/>
    <lineage>
        <taxon>Bacteria</taxon>
        <taxon>Bacillati</taxon>
        <taxon>Actinomycetota</taxon>
        <taxon>Actinomycetes</taxon>
        <taxon>Mycobacteriales</taxon>
        <taxon>Mycobacteriaceae</taxon>
        <taxon>Mycolicibacterium</taxon>
    </lineage>
</organism>
<proteinExistence type="predicted"/>
<dbReference type="RefSeq" id="WP_280835760.1">
    <property type="nucleotide sequence ID" value="NZ_JARXVE010000016.1"/>
</dbReference>